<evidence type="ECO:0000313" key="6">
    <source>
        <dbReference type="Proteomes" id="UP000078558"/>
    </source>
</evidence>
<dbReference type="EMBL" id="LT907988">
    <property type="protein sequence ID" value="SOE46999.1"/>
    <property type="molecule type" value="Genomic_DNA"/>
</dbReference>
<dbReference type="KEGG" id="odi:ODI_R0586"/>
<feature type="compositionally biased region" description="Low complexity" evidence="1">
    <location>
        <begin position="192"/>
        <end position="214"/>
    </location>
</feature>
<sequence>MMHTHKRYLAPVAAALVLVLAGCQTASDKSAGAAGAPATPGQAQPAPAAKPGSPATPAAQAAASAAQVGFYIAQTKQEAGLLEVPLQDGKLYVQRTPVLTRGDLVEAAAMVDQQGQNFVGLRFNDAGARKLSEISSKNVGNMLALVINRELVAAPRISEPLDRGVLAFGTPNAQAAAEIAAAIRGDDPAAEPAPSGATQPGAAPAPTVPAQSGS</sequence>
<dbReference type="Proteomes" id="UP000078558">
    <property type="component" value="Chromosome I"/>
</dbReference>
<feature type="region of interest" description="Disordered" evidence="1">
    <location>
        <begin position="30"/>
        <end position="56"/>
    </location>
</feature>
<feature type="domain" description="SecDF P1 head subdomain" evidence="3">
    <location>
        <begin position="89"/>
        <end position="185"/>
    </location>
</feature>
<feature type="region of interest" description="Disordered" evidence="1">
    <location>
        <begin position="182"/>
        <end position="214"/>
    </location>
</feature>
<organism evidence="4 6">
    <name type="scientific">Orrella dioscoreae</name>
    <dbReference type="NCBI Taxonomy" id="1851544"/>
    <lineage>
        <taxon>Bacteria</taxon>
        <taxon>Pseudomonadati</taxon>
        <taxon>Pseudomonadota</taxon>
        <taxon>Betaproteobacteria</taxon>
        <taxon>Burkholderiales</taxon>
        <taxon>Alcaligenaceae</taxon>
        <taxon>Orrella</taxon>
    </lineage>
</organism>
<keyword evidence="4" id="KW-0449">Lipoprotein</keyword>
<keyword evidence="2" id="KW-0732">Signal</keyword>
<evidence type="ECO:0000259" key="3">
    <source>
        <dbReference type="Pfam" id="PF22599"/>
    </source>
</evidence>
<proteinExistence type="predicted"/>
<feature type="chain" id="PRO_5015062557" evidence="2">
    <location>
        <begin position="27"/>
        <end position="214"/>
    </location>
</feature>
<dbReference type="PROSITE" id="PS51257">
    <property type="entry name" value="PROKAR_LIPOPROTEIN"/>
    <property type="match status" value="1"/>
</dbReference>
<dbReference type="InterPro" id="IPR054384">
    <property type="entry name" value="SecDF_P1_head"/>
</dbReference>
<protein>
    <submittedName>
        <fullName evidence="4">Putative lipoprotein</fullName>
    </submittedName>
</protein>
<dbReference type="Gene3D" id="3.30.1360.200">
    <property type="match status" value="1"/>
</dbReference>
<evidence type="ECO:0000313" key="4">
    <source>
        <dbReference type="EMBL" id="SBT25600.1"/>
    </source>
</evidence>
<dbReference type="Pfam" id="PF22599">
    <property type="entry name" value="SecDF_P1_head"/>
    <property type="match status" value="1"/>
</dbReference>
<reference evidence="4 6" key="1">
    <citation type="submission" date="2016-06" db="EMBL/GenBank/DDBJ databases">
        <authorList>
            <person name="Kjaerup R.B."/>
            <person name="Dalgaard T.S."/>
            <person name="Juul-Madsen H.R."/>
        </authorList>
    </citation>
    <scope>NUCLEOTIDE SEQUENCE [LARGE SCALE GENOMIC DNA]</scope>
    <source>
        <strain evidence="4">Orrdi1</strain>
    </source>
</reference>
<dbReference type="STRING" id="1851544.ODI_03528"/>
<accession>A0A1C3K268</accession>
<name>A0A1C3K268_9BURK</name>
<evidence type="ECO:0000313" key="5">
    <source>
        <dbReference type="EMBL" id="SOE46999.1"/>
    </source>
</evidence>
<reference evidence="5 6" key="2">
    <citation type="submission" date="2017-08" db="EMBL/GenBank/DDBJ databases">
        <authorList>
            <person name="de Groot N.N."/>
        </authorList>
    </citation>
    <scope>NUCLEOTIDE SEQUENCE [LARGE SCALE GENOMIC DNA]</scope>
    <source>
        <strain evidence="5">Orrdi1</strain>
    </source>
</reference>
<dbReference type="EMBL" id="FLRC01000021">
    <property type="protein sequence ID" value="SBT25600.1"/>
    <property type="molecule type" value="Genomic_DNA"/>
</dbReference>
<gene>
    <name evidence="4" type="ORF">ODI_03528</name>
    <name evidence="5" type="ORF">ODI_R0586</name>
</gene>
<feature type="signal peptide" evidence="2">
    <location>
        <begin position="1"/>
        <end position="26"/>
    </location>
</feature>
<evidence type="ECO:0000256" key="2">
    <source>
        <dbReference type="SAM" id="SignalP"/>
    </source>
</evidence>
<evidence type="ECO:0000256" key="1">
    <source>
        <dbReference type="SAM" id="MobiDB-lite"/>
    </source>
</evidence>
<keyword evidence="6" id="KW-1185">Reference proteome</keyword>
<dbReference type="AlphaFoldDB" id="A0A1C3K268"/>